<evidence type="ECO:0000256" key="4">
    <source>
        <dbReference type="PIRSR" id="PIRSR000097-1"/>
    </source>
</evidence>
<feature type="active site" description="Proton donor" evidence="4">
    <location>
        <position position="49"/>
    </location>
</feature>
<sequence>MENYVLRNGVEIPKIGYGTWKTPDGDTCIQAVETAIKTGYRHIDAAAVYGNEVSVGIALQNSGVERKELFITGKVWNTERGYGRTMRAFEKTCKDLQTDYLDLYLIHWPASPSQYKCWKELNSETWEALTDLYKAGKVRAIGVSNFRRRHLLPLLQEEIIPMVNQLQLHPGMTQDDTIALCREYDILPEAYSPLGNGKLLNSDSLRMIAERYGKSQAQICVKWSIQHGFLPLPKSLHEERMKMNRSVDDFELKEEDMKALDVLEGFGTGNDPDQITF</sequence>
<dbReference type="InterPro" id="IPR018170">
    <property type="entry name" value="Aldo/ket_reductase_CS"/>
</dbReference>
<evidence type="ECO:0000256" key="5">
    <source>
        <dbReference type="PIRSR" id="PIRSR000097-2"/>
    </source>
</evidence>
<dbReference type="PANTHER" id="PTHR43827:SF3">
    <property type="entry name" value="NADP-DEPENDENT OXIDOREDUCTASE DOMAIN-CONTAINING PROTEIN"/>
    <property type="match status" value="1"/>
</dbReference>
<dbReference type="InterPro" id="IPR020471">
    <property type="entry name" value="AKR"/>
</dbReference>
<dbReference type="PIRSF" id="PIRSF000097">
    <property type="entry name" value="AKR"/>
    <property type="match status" value="1"/>
</dbReference>
<protein>
    <submittedName>
        <fullName evidence="8">Aldo/keto reductase</fullName>
    </submittedName>
</protein>
<keyword evidence="9" id="KW-1185">Reference proteome</keyword>
<dbReference type="EMBL" id="JACOOR010000005">
    <property type="protein sequence ID" value="MBC5659951.1"/>
    <property type="molecule type" value="Genomic_DNA"/>
</dbReference>
<dbReference type="Proteomes" id="UP000649345">
    <property type="component" value="Unassembled WGS sequence"/>
</dbReference>
<keyword evidence="2" id="KW-0521">NADP</keyword>
<dbReference type="FunFam" id="3.20.20.100:FF:000015">
    <property type="entry name" value="Oxidoreductase, aldo/keto reductase family"/>
    <property type="match status" value="1"/>
</dbReference>
<comment type="similarity">
    <text evidence="1">Belongs to the aldo/keto reductase family.</text>
</comment>
<dbReference type="InterPro" id="IPR036812">
    <property type="entry name" value="NAD(P)_OxRdtase_dom_sf"/>
</dbReference>
<feature type="binding site" evidence="5">
    <location>
        <position position="107"/>
    </location>
    <ligand>
        <name>substrate</name>
    </ligand>
</feature>
<dbReference type="PANTHER" id="PTHR43827">
    <property type="entry name" value="2,5-DIKETO-D-GLUCONIC ACID REDUCTASE"/>
    <property type="match status" value="1"/>
</dbReference>
<dbReference type="PROSITE" id="PS00798">
    <property type="entry name" value="ALDOKETO_REDUCTASE_1"/>
    <property type="match status" value="1"/>
</dbReference>
<dbReference type="CDD" id="cd19071">
    <property type="entry name" value="AKR_AKR1-5-like"/>
    <property type="match status" value="1"/>
</dbReference>
<dbReference type="RefSeq" id="WP_186873413.1">
    <property type="nucleotide sequence ID" value="NZ_JACOOR010000005.1"/>
</dbReference>
<dbReference type="GO" id="GO:0016616">
    <property type="term" value="F:oxidoreductase activity, acting on the CH-OH group of donors, NAD or NADP as acceptor"/>
    <property type="evidence" value="ECO:0007669"/>
    <property type="project" value="UniProtKB-ARBA"/>
</dbReference>
<feature type="domain" description="NADP-dependent oxidoreductase" evidence="7">
    <location>
        <begin position="14"/>
        <end position="261"/>
    </location>
</feature>
<evidence type="ECO:0000313" key="8">
    <source>
        <dbReference type="EMBL" id="MBC5659951.1"/>
    </source>
</evidence>
<dbReference type="Pfam" id="PF00248">
    <property type="entry name" value="Aldo_ket_red"/>
    <property type="match status" value="1"/>
</dbReference>
<comment type="caution">
    <text evidence="8">The sequence shown here is derived from an EMBL/GenBank/DDBJ whole genome shotgun (WGS) entry which is preliminary data.</text>
</comment>
<proteinExistence type="inferred from homology"/>
<evidence type="ECO:0000256" key="6">
    <source>
        <dbReference type="PIRSR" id="PIRSR000097-3"/>
    </source>
</evidence>
<evidence type="ECO:0000256" key="3">
    <source>
        <dbReference type="ARBA" id="ARBA00023002"/>
    </source>
</evidence>
<evidence type="ECO:0000259" key="7">
    <source>
        <dbReference type="Pfam" id="PF00248"/>
    </source>
</evidence>
<reference evidence="8" key="1">
    <citation type="submission" date="2020-08" db="EMBL/GenBank/DDBJ databases">
        <title>Genome public.</title>
        <authorList>
            <person name="Liu C."/>
            <person name="Sun Q."/>
        </authorList>
    </citation>
    <scope>NUCLEOTIDE SEQUENCE</scope>
    <source>
        <strain evidence="8">NSJ-68</strain>
    </source>
</reference>
<gene>
    <name evidence="8" type="ORF">H8S44_09220</name>
</gene>
<dbReference type="SUPFAM" id="SSF51430">
    <property type="entry name" value="NAD(P)-linked oxidoreductase"/>
    <property type="match status" value="1"/>
</dbReference>
<dbReference type="InterPro" id="IPR023210">
    <property type="entry name" value="NADP_OxRdtase_dom"/>
</dbReference>
<dbReference type="PROSITE" id="PS00062">
    <property type="entry name" value="ALDOKETO_REDUCTASE_2"/>
    <property type="match status" value="1"/>
</dbReference>
<name>A0A923RMY8_9FIRM</name>
<dbReference type="PRINTS" id="PR00069">
    <property type="entry name" value="ALDKETRDTASE"/>
</dbReference>
<organism evidence="8 9">
    <name type="scientific">Anaerosacchariphilus hominis</name>
    <dbReference type="NCBI Taxonomy" id="2763017"/>
    <lineage>
        <taxon>Bacteria</taxon>
        <taxon>Bacillati</taxon>
        <taxon>Bacillota</taxon>
        <taxon>Clostridia</taxon>
        <taxon>Lachnospirales</taxon>
        <taxon>Lachnospiraceae</taxon>
        <taxon>Anaerosacchariphilus</taxon>
    </lineage>
</organism>
<evidence type="ECO:0000313" key="9">
    <source>
        <dbReference type="Proteomes" id="UP000649345"/>
    </source>
</evidence>
<keyword evidence="3" id="KW-0560">Oxidoreductase</keyword>
<evidence type="ECO:0000256" key="2">
    <source>
        <dbReference type="ARBA" id="ARBA00022857"/>
    </source>
</evidence>
<dbReference type="Gene3D" id="3.20.20.100">
    <property type="entry name" value="NADP-dependent oxidoreductase domain"/>
    <property type="match status" value="1"/>
</dbReference>
<evidence type="ECO:0000256" key="1">
    <source>
        <dbReference type="ARBA" id="ARBA00007905"/>
    </source>
</evidence>
<dbReference type="AlphaFoldDB" id="A0A923RMY8"/>
<accession>A0A923RMY8</accession>
<feature type="site" description="Lowers pKa of active site Tyr" evidence="6">
    <location>
        <position position="74"/>
    </location>
</feature>